<proteinExistence type="inferred from homology"/>
<dbReference type="AlphaFoldDB" id="A0A976RSF6"/>
<dbReference type="PANTHER" id="PTHR21152:SF40">
    <property type="entry name" value="ALANINE--GLYOXYLATE AMINOTRANSFERASE"/>
    <property type="match status" value="1"/>
</dbReference>
<evidence type="ECO:0000256" key="3">
    <source>
        <dbReference type="ARBA" id="ARBA00022576"/>
    </source>
</evidence>
<reference evidence="11" key="1">
    <citation type="journal article" date="2022" name="Int. J. Syst. Evol. Microbiol.">
        <title>Apilactobacillus apisilvae sp. nov., Nicolia spurrieriana gen. nov. sp. nov., Bombilactobacillus folatiphilus sp. nov. and Bombilactobacillus thymidiniphilus sp. nov., four new lactic acid bacterial isolates from stingless bees Tetragonula carbonaria and Austroplebeia australis.</title>
        <authorList>
            <person name="Oliphant S.A."/>
            <person name="Watson-Haigh N.S."/>
            <person name="Sumby K.M."/>
            <person name="Gardner J."/>
            <person name="Groom S."/>
            <person name="Jiranek V."/>
        </authorList>
    </citation>
    <scope>NUCLEOTIDE SEQUENCE</scope>
    <source>
        <strain evidence="11">SGEP1_A5</strain>
    </source>
</reference>
<evidence type="ECO:0000313" key="11">
    <source>
        <dbReference type="EMBL" id="UQS86920.1"/>
    </source>
</evidence>
<dbReference type="PROSITE" id="PS00595">
    <property type="entry name" value="AA_TRANSFER_CLASS_5"/>
    <property type="match status" value="1"/>
</dbReference>
<dbReference type="InterPro" id="IPR015421">
    <property type="entry name" value="PyrdxlP-dep_Trfase_major"/>
</dbReference>
<dbReference type="PANTHER" id="PTHR21152">
    <property type="entry name" value="AMINOTRANSFERASE CLASS V"/>
    <property type="match status" value="1"/>
</dbReference>
<dbReference type="InterPro" id="IPR015422">
    <property type="entry name" value="PyrdxlP-dep_Trfase_small"/>
</dbReference>
<feature type="modified residue" description="N6-(pyridoxal phosphate)lysine" evidence="7">
    <location>
        <position position="194"/>
    </location>
</feature>
<evidence type="ECO:0000256" key="7">
    <source>
        <dbReference type="PIRSR" id="PIRSR000524-50"/>
    </source>
</evidence>
<evidence type="ECO:0000256" key="2">
    <source>
        <dbReference type="ARBA" id="ARBA00009236"/>
    </source>
</evidence>
<dbReference type="RefSeq" id="WP_260116720.1">
    <property type="nucleotide sequence ID" value="NZ_CP093361.1"/>
</dbReference>
<evidence type="ECO:0000256" key="6">
    <source>
        <dbReference type="PIRSR" id="PIRSR000524-1"/>
    </source>
</evidence>
<dbReference type="EMBL" id="CP093361">
    <property type="protein sequence ID" value="UQS86920.1"/>
    <property type="molecule type" value="Genomic_DNA"/>
</dbReference>
<keyword evidence="5 7" id="KW-0663">Pyridoxal phosphate</keyword>
<dbReference type="Gene3D" id="3.90.1150.10">
    <property type="entry name" value="Aspartate Aminotransferase, domain 1"/>
    <property type="match status" value="1"/>
</dbReference>
<evidence type="ECO:0000256" key="9">
    <source>
        <dbReference type="RuleBase" id="RU004504"/>
    </source>
</evidence>
<protein>
    <submittedName>
        <fullName evidence="11">Alanine--glyoxylate aminotransferase family protein</fullName>
    </submittedName>
</protein>
<dbReference type="PIRSF" id="PIRSF000524">
    <property type="entry name" value="SPT"/>
    <property type="match status" value="1"/>
</dbReference>
<organism evidence="11 12">
    <name type="scientific">Nicoliella spurrieriana</name>
    <dbReference type="NCBI Taxonomy" id="2925830"/>
    <lineage>
        <taxon>Bacteria</taxon>
        <taxon>Bacillati</taxon>
        <taxon>Bacillota</taxon>
        <taxon>Bacilli</taxon>
        <taxon>Lactobacillales</taxon>
        <taxon>Lactobacillaceae</taxon>
        <taxon>Nicoliella</taxon>
    </lineage>
</organism>
<dbReference type="KEGG" id="lbe:MOO44_01720"/>
<name>A0A976RSF6_9LACO</name>
<dbReference type="GO" id="GO:0004760">
    <property type="term" value="F:L-serine-pyruvate transaminase activity"/>
    <property type="evidence" value="ECO:0007669"/>
    <property type="project" value="TreeGrafter"/>
</dbReference>
<keyword evidence="3 11" id="KW-0032">Aminotransferase</keyword>
<evidence type="ECO:0000256" key="1">
    <source>
        <dbReference type="ARBA" id="ARBA00001933"/>
    </source>
</evidence>
<dbReference type="Pfam" id="PF00266">
    <property type="entry name" value="Aminotran_5"/>
    <property type="match status" value="1"/>
</dbReference>
<dbReference type="Proteomes" id="UP000831181">
    <property type="component" value="Chromosome"/>
</dbReference>
<sequence length="402" mass="44739">MTLKINDRLIMTPGPTMVDPRVSQVASNKILGQFDPEFTKIMNENMELIRKSFQTKNQWAFPIDGSSRAGIEAVVSSLIKPGDKVLVPRFGRFGDLAIELATRAGGKVTVMDAEWGQVFDQADIIAKMHEVKPKAILVVHGETSTGRLQPVDQLGHAAKEAGVFTVVDCVASYMGVSIPVDEWELDAVIGGAQKSLSAPAGITPLTFNDRFAEEILKRKRVEEGVANDGSARSDDYVFSNYLDLTQLMDYWSPARLNHHTESTIMNYALHEALSIAVNEEGIQNRFANQFKHQHILKEALRKLGLTIFGDEEHEMPNMVAVEIPTGVDGDKFRATLLDEYGVEISSSFGPMQGKIWRIGLMGYVAQKYYVLRFLSIFTHVLKEYGVAVDETAMNEYLTEAYK</sequence>
<dbReference type="GO" id="GO:0019265">
    <property type="term" value="P:glycine biosynthetic process, by transamination of glyoxylate"/>
    <property type="evidence" value="ECO:0007669"/>
    <property type="project" value="TreeGrafter"/>
</dbReference>
<dbReference type="InterPro" id="IPR024169">
    <property type="entry name" value="SP_NH2Trfase/AEP_transaminase"/>
</dbReference>
<gene>
    <name evidence="11" type="ORF">MOO44_01720</name>
</gene>
<dbReference type="InterPro" id="IPR020578">
    <property type="entry name" value="Aminotrans_V_PyrdxlP_BS"/>
</dbReference>
<evidence type="ECO:0000256" key="4">
    <source>
        <dbReference type="ARBA" id="ARBA00022679"/>
    </source>
</evidence>
<comment type="cofactor">
    <cofactor evidence="1 7 9">
        <name>pyridoxal 5'-phosphate</name>
        <dbReference type="ChEBI" id="CHEBI:597326"/>
    </cofactor>
</comment>
<keyword evidence="4" id="KW-0808">Transferase</keyword>
<dbReference type="SUPFAM" id="SSF53383">
    <property type="entry name" value="PLP-dependent transferases"/>
    <property type="match status" value="1"/>
</dbReference>
<keyword evidence="12" id="KW-1185">Reference proteome</keyword>
<accession>A0A976RSF6</accession>
<evidence type="ECO:0000313" key="12">
    <source>
        <dbReference type="Proteomes" id="UP000831181"/>
    </source>
</evidence>
<dbReference type="GO" id="GO:0008453">
    <property type="term" value="F:alanine-glyoxylate transaminase activity"/>
    <property type="evidence" value="ECO:0007669"/>
    <property type="project" value="TreeGrafter"/>
</dbReference>
<dbReference type="FunFam" id="3.40.640.10:FF:000027">
    <property type="entry name" value="Serine--pyruvate aminotransferase, mitochondrial"/>
    <property type="match status" value="1"/>
</dbReference>
<evidence type="ECO:0000256" key="8">
    <source>
        <dbReference type="RuleBase" id="RU004075"/>
    </source>
</evidence>
<comment type="similarity">
    <text evidence="2 8">Belongs to the class-V pyridoxal-phosphate-dependent aminotransferase family.</text>
</comment>
<evidence type="ECO:0000259" key="10">
    <source>
        <dbReference type="Pfam" id="PF00266"/>
    </source>
</evidence>
<feature type="domain" description="Aminotransferase class V" evidence="10">
    <location>
        <begin position="32"/>
        <end position="349"/>
    </location>
</feature>
<dbReference type="InterPro" id="IPR015424">
    <property type="entry name" value="PyrdxlP-dep_Trfase"/>
</dbReference>
<dbReference type="Gene3D" id="3.40.640.10">
    <property type="entry name" value="Type I PLP-dependent aspartate aminotransferase-like (Major domain)"/>
    <property type="match status" value="1"/>
</dbReference>
<evidence type="ECO:0000256" key="5">
    <source>
        <dbReference type="ARBA" id="ARBA00022898"/>
    </source>
</evidence>
<feature type="binding site" evidence="6">
    <location>
        <position position="357"/>
    </location>
    <ligand>
        <name>substrate</name>
    </ligand>
</feature>
<dbReference type="InterPro" id="IPR000192">
    <property type="entry name" value="Aminotrans_V_dom"/>
</dbReference>